<feature type="compositionally biased region" description="Low complexity" evidence="1">
    <location>
        <begin position="460"/>
        <end position="473"/>
    </location>
</feature>
<dbReference type="EMBL" id="CAJNDS010002442">
    <property type="protein sequence ID" value="CAE7476687.1"/>
    <property type="molecule type" value="Genomic_DNA"/>
</dbReference>
<dbReference type="AlphaFoldDB" id="A0A812SDN8"/>
<feature type="compositionally biased region" description="Basic and acidic residues" evidence="1">
    <location>
        <begin position="516"/>
        <end position="527"/>
    </location>
</feature>
<feature type="compositionally biased region" description="Gly residues" evidence="1">
    <location>
        <begin position="316"/>
        <end position="325"/>
    </location>
</feature>
<dbReference type="SUPFAM" id="SSF47473">
    <property type="entry name" value="EF-hand"/>
    <property type="match status" value="1"/>
</dbReference>
<dbReference type="Gene3D" id="1.20.120.1750">
    <property type="match status" value="1"/>
</dbReference>
<comment type="caution">
    <text evidence="2">The sequence shown here is derived from an EMBL/GenBank/DDBJ whole genome shotgun (WGS) entry which is preliminary data.</text>
</comment>
<proteinExistence type="predicted"/>
<dbReference type="Proteomes" id="UP000604046">
    <property type="component" value="Unassembled WGS sequence"/>
</dbReference>
<accession>A0A812SDN8</accession>
<gene>
    <name evidence="2" type="ORF">SNAT2548_LOCUS26777</name>
</gene>
<feature type="region of interest" description="Disordered" evidence="1">
    <location>
        <begin position="302"/>
        <end position="330"/>
    </location>
</feature>
<organism evidence="2 3">
    <name type="scientific">Symbiodinium natans</name>
    <dbReference type="NCBI Taxonomy" id="878477"/>
    <lineage>
        <taxon>Eukaryota</taxon>
        <taxon>Sar</taxon>
        <taxon>Alveolata</taxon>
        <taxon>Dinophyceae</taxon>
        <taxon>Suessiales</taxon>
        <taxon>Symbiodiniaceae</taxon>
        <taxon>Symbiodinium</taxon>
    </lineage>
</organism>
<feature type="region of interest" description="Disordered" evidence="1">
    <location>
        <begin position="415"/>
        <end position="535"/>
    </location>
</feature>
<sequence length="1135" mass="124204">MAGPDAWGVSGEQESSALAVLQVAAEGELALEQARCRLCELREFDPNEFFLSLFAHWSSAQQGWISVHDVFSWLGQQLHSAAGILVEEVAAVLAPVLNPHGELRYNGFLRLVLPRDPANSWLKEATLLRSGYRGGPSSQIIPTEVSYRFCRLIEGERDLIARLGIQRRRLADLQPHRKSLEALLTAPGGPRHLLVDRLKVCDDVRCEALLRRVGLECNWTSGGIIPAASAEELVDFILKPQPGWIRGGPEMRAFQAATGQRGELRSGAGSASWSPRRPPPSLGSYAACAARQAAAEASNCIGSLSRQASSPRRSPGGPGGPGGPGAPAQVPLWQSREWPFRQANGGSRERAILPEDARNPVVDMVIPAHQLSAPPPPMLEPARPVGLYQPSKAALSPRSASGYVAPNRGMPFMMNAPSSPRALPRDPGAPPGRVDGRGWPWWEEEVPGQRHYSPPRGSGSPRQLAPRLPLPQRSAPPRPTSPSHRAWLVEAGGCAGRDGSPVGSGRLHSPSLGRPRPSELGRADVSRSGHSPRLRLPDGFYEGPLWAPPREDASELRMLRTALQAMVRQAACDAEAEDAKAMLGPGAGACGLPAFFKVLDPWDKGHVLDTDLLQLVKEHEAPVSFASLCSLVHEANVRRGGGLLGHLTFRDLGKLIFPIQTKEYKAMCDSATDDEAKSILYLLQYSEPCPRCGFRIQRDSDSAGCPNVVCSHCQAAFRCFVVARPFLDAPAASAADRYTLCRLIAAVARTAENLELDRKRLAAHAGFDQTCLREVFHYISSGQPTFDIVGLRQAFRDQQIPVAEKELDLLWQRYAPSFGAGVSLEHFQRQLRYDPMWTPEGCTATNRLLVAVVQTMLRQATADAATEDGKALRPKCPLVALFRSLDPMGKGYLLDTDVWQLVQDFRGSSTFSSLCTLVQEVQLRRRYGDTSHPGRLSLREFGVLAYPLDSKEYEALGTCRTDVEAKSVLYVLQNSETCPTCGLRVQRESDSTSCPEVQCPMCRTVFRCIIVGSSSAGWEDDTGASRLSVQARQQLHRTIAAAASAAEELEKDRLRLSQFIGHDITALSDVFNFLAQGRQSFTLPDFRRALTHLQLRASEHDLELIWRRYAQPGSATVSFADFVRQLKPLTKAATY</sequence>
<dbReference type="Gene3D" id="1.10.238.10">
    <property type="entry name" value="EF-hand"/>
    <property type="match status" value="1"/>
</dbReference>
<keyword evidence="3" id="KW-1185">Reference proteome</keyword>
<evidence type="ECO:0000313" key="2">
    <source>
        <dbReference type="EMBL" id="CAE7476687.1"/>
    </source>
</evidence>
<dbReference type="InterPro" id="IPR011992">
    <property type="entry name" value="EF-hand-dom_pair"/>
</dbReference>
<evidence type="ECO:0000313" key="3">
    <source>
        <dbReference type="Proteomes" id="UP000604046"/>
    </source>
</evidence>
<name>A0A812SDN8_9DINO</name>
<protein>
    <recommendedName>
        <fullName evidence="4">EF-hand domain-containing protein</fullName>
    </recommendedName>
</protein>
<evidence type="ECO:0000256" key="1">
    <source>
        <dbReference type="SAM" id="MobiDB-lite"/>
    </source>
</evidence>
<dbReference type="CDD" id="cd20336">
    <property type="entry name" value="Rcat_RBR"/>
    <property type="match status" value="1"/>
</dbReference>
<feature type="region of interest" description="Disordered" evidence="1">
    <location>
        <begin position="256"/>
        <end position="284"/>
    </location>
</feature>
<dbReference type="OrthoDB" id="422731at2759"/>
<evidence type="ECO:0008006" key="4">
    <source>
        <dbReference type="Google" id="ProtNLM"/>
    </source>
</evidence>
<reference evidence="2" key="1">
    <citation type="submission" date="2021-02" db="EMBL/GenBank/DDBJ databases">
        <authorList>
            <person name="Dougan E. K."/>
            <person name="Rhodes N."/>
            <person name="Thang M."/>
            <person name="Chan C."/>
        </authorList>
    </citation>
    <scope>NUCLEOTIDE SEQUENCE</scope>
</reference>